<dbReference type="InterPro" id="IPR037219">
    <property type="entry name" value="Peptidase_M41-like"/>
</dbReference>
<keyword evidence="9 15" id="KW-0862">Zinc</keyword>
<evidence type="ECO:0000256" key="10">
    <source>
        <dbReference type="ARBA" id="ARBA00022840"/>
    </source>
</evidence>
<comment type="subcellular location">
    <subcellularLocation>
        <location evidence="15">Cell membrane</location>
        <topology evidence="15">Multi-pass membrane protein</topology>
        <orientation evidence="15">Cytoplasmic side</orientation>
    </subcellularLocation>
    <subcellularLocation>
        <location evidence="1">Membrane</location>
    </subcellularLocation>
</comment>
<feature type="binding site" evidence="15">
    <location>
        <begin position="193"/>
        <end position="200"/>
    </location>
    <ligand>
        <name>ATP</name>
        <dbReference type="ChEBI" id="CHEBI:30616"/>
    </ligand>
</feature>
<dbReference type="SUPFAM" id="SSF140990">
    <property type="entry name" value="FtsH protease domain-like"/>
    <property type="match status" value="1"/>
</dbReference>
<dbReference type="InterPro" id="IPR011546">
    <property type="entry name" value="Pept_M41_FtsH_extracell"/>
</dbReference>
<keyword evidence="7 15" id="KW-0547">Nucleotide-binding</keyword>
<evidence type="ECO:0000256" key="11">
    <source>
        <dbReference type="ARBA" id="ARBA00022989"/>
    </source>
</evidence>
<comment type="cofactor">
    <cofactor evidence="15">
        <name>Zn(2+)</name>
        <dbReference type="ChEBI" id="CHEBI:29105"/>
    </cofactor>
    <text evidence="15">Binds 1 zinc ion per subunit.</text>
</comment>
<dbReference type="InterPro" id="IPR003593">
    <property type="entry name" value="AAA+_ATPase"/>
</dbReference>
<dbReference type="PANTHER" id="PTHR23076">
    <property type="entry name" value="METALLOPROTEASE M41 FTSH"/>
    <property type="match status" value="1"/>
</dbReference>
<comment type="caution">
    <text evidence="15">Lacks conserved residue(s) required for the propagation of feature annotation.</text>
</comment>
<evidence type="ECO:0000256" key="16">
    <source>
        <dbReference type="RuleBase" id="RU003651"/>
    </source>
</evidence>
<feature type="transmembrane region" description="Helical" evidence="15">
    <location>
        <begin position="99"/>
        <end position="120"/>
    </location>
</feature>
<dbReference type="Gene3D" id="3.30.720.210">
    <property type="match status" value="1"/>
</dbReference>
<dbReference type="NCBIfam" id="NF008004">
    <property type="entry name" value="PRK10733.1"/>
    <property type="match status" value="1"/>
</dbReference>
<feature type="binding site" evidence="15">
    <location>
        <position position="419"/>
    </location>
    <ligand>
        <name>Zn(2+)</name>
        <dbReference type="ChEBI" id="CHEBI:29105"/>
        <note>catalytic</note>
    </ligand>
</feature>
<organism evidence="19 20">
    <name type="scientific">Grimontia sedimenti</name>
    <dbReference type="NCBI Taxonomy" id="2711294"/>
    <lineage>
        <taxon>Bacteria</taxon>
        <taxon>Pseudomonadati</taxon>
        <taxon>Pseudomonadota</taxon>
        <taxon>Gammaproteobacteria</taxon>
        <taxon>Vibrionales</taxon>
        <taxon>Vibrionaceae</taxon>
        <taxon>Grimontia</taxon>
    </lineage>
</organism>
<dbReference type="PROSITE" id="PS00674">
    <property type="entry name" value="AAA"/>
    <property type="match status" value="1"/>
</dbReference>
<name>A0A6M1RU04_9GAMM</name>
<comment type="similarity">
    <text evidence="2 15">In the C-terminal section; belongs to the peptidase M41 family.</text>
</comment>
<reference evidence="19 20" key="1">
    <citation type="submission" date="2020-02" db="EMBL/GenBank/DDBJ databases">
        <title>The draft genome of Grimontia sedimenta sp. nov., isolated from benthic sediments near coral reefs south of Kuwait.</title>
        <authorList>
            <person name="Mahmoud H.M."/>
            <person name="Jose L."/>
            <person name="Eapen S."/>
        </authorList>
    </citation>
    <scope>NUCLEOTIDE SEQUENCE [LARGE SCALE GENOMIC DNA]</scope>
    <source>
        <strain evidence="19 20">S25</strain>
    </source>
</reference>
<dbReference type="GO" id="GO:0006508">
    <property type="term" value="P:proteolysis"/>
    <property type="evidence" value="ECO:0007669"/>
    <property type="project" value="UniProtKB-KW"/>
</dbReference>
<dbReference type="FunFam" id="1.20.58.760:FF:000001">
    <property type="entry name" value="ATP-dependent zinc metalloprotease FtsH"/>
    <property type="match status" value="1"/>
</dbReference>
<dbReference type="InterPro" id="IPR005936">
    <property type="entry name" value="FtsH"/>
</dbReference>
<dbReference type="AlphaFoldDB" id="A0A6M1RU04"/>
<keyword evidence="10 15" id="KW-0067">ATP-binding</keyword>
<comment type="subunit">
    <text evidence="15">Homohexamer.</text>
</comment>
<evidence type="ECO:0000256" key="3">
    <source>
        <dbReference type="ARBA" id="ARBA00022475"/>
    </source>
</evidence>
<gene>
    <name evidence="15 19" type="primary">ftsH</name>
    <name evidence="19" type="ORF">G5S52_17885</name>
</gene>
<dbReference type="InterPro" id="IPR000642">
    <property type="entry name" value="Peptidase_M41"/>
</dbReference>
<comment type="caution">
    <text evidence="19">The sequence shown here is derived from an EMBL/GenBank/DDBJ whole genome shotgun (WGS) entry which is preliminary data.</text>
</comment>
<dbReference type="Gene3D" id="3.40.50.300">
    <property type="entry name" value="P-loop containing nucleotide triphosphate hydrolases"/>
    <property type="match status" value="1"/>
</dbReference>
<accession>A0A6M1RU04</accession>
<dbReference type="GO" id="GO:0005886">
    <property type="term" value="C:plasma membrane"/>
    <property type="evidence" value="ECO:0007669"/>
    <property type="project" value="UniProtKB-SubCell"/>
</dbReference>
<evidence type="ECO:0000256" key="7">
    <source>
        <dbReference type="ARBA" id="ARBA00022741"/>
    </source>
</evidence>
<evidence type="ECO:0000256" key="12">
    <source>
        <dbReference type="ARBA" id="ARBA00023049"/>
    </source>
</evidence>
<dbReference type="PANTHER" id="PTHR23076:SF97">
    <property type="entry name" value="ATP-DEPENDENT ZINC METALLOPROTEASE YME1L1"/>
    <property type="match status" value="1"/>
</dbReference>
<dbReference type="FunFam" id="3.40.50.300:FF:000001">
    <property type="entry name" value="ATP-dependent zinc metalloprotease FtsH"/>
    <property type="match status" value="1"/>
</dbReference>
<dbReference type="InterPro" id="IPR003959">
    <property type="entry name" value="ATPase_AAA_core"/>
</dbReference>
<dbReference type="HAMAP" id="MF_01458">
    <property type="entry name" value="FtsH"/>
    <property type="match status" value="1"/>
</dbReference>
<keyword evidence="5 15" id="KW-0812">Transmembrane</keyword>
<keyword evidence="8 15" id="KW-0378">Hydrolase</keyword>
<evidence type="ECO:0000256" key="17">
    <source>
        <dbReference type="SAM" id="MobiDB-lite"/>
    </source>
</evidence>
<protein>
    <recommendedName>
        <fullName evidence="15">ATP-dependent zinc metalloprotease FtsH</fullName>
        <ecNumber evidence="15">3.4.24.-</ecNumber>
    </recommendedName>
</protein>
<sequence length="649" mass="71277">MAKNLILWLVIAVVLMSVFQSFGPGDSAGRQVDYTTFVQEIGQDKIQDVQFDNRELKVTRRDGTGYVTYMPVLQDPKLLDDLINAKVQVRGTPPEEPSILASIFISWFPMLLLIGVWIFFMRQMQGGGGKGAMSFGKSKARMMSEEQIKTTFADVAGCDEAKEDVKELVDYLRDPSRFQKLGGKIPTGVLMVGPPGTGKTLLAKAIAGEAKVPFFTISGSDFVEMFVGVGASRVRDMFEQAKKASPCIIFIDEIDAVGRQRGAGLGGGHDEREQTLNQMLVEMDGFEGNEGIIVIAATNRPDVLDPALLRPGRFDRQVVVGLPDVRGREQILKVHMRKVPLGSDVEASLIARGTPGFSGADLANLVNEAALFAARGNKRVVSMVEFELAKDKIMMGAERKSMVMSEETKESTAYHEAGHAVVGRLVPEHDPVYKVSIIPRGRALGVTMYLPEQDRVSMSRQHLESMISSLYGGRLAEELIYGVDKVSTGASNDIERATDIARKMVTQWGFSEKLGPLLYAEDEGEVFLGRSVTQSKHMSDETARLIDGEIRELIDRNYLRARKIIEENMDIMHAMKDALMKYETIDAAQIDDLMARRPVREPAGWSADDSSDNTPTKPSAEAKTSDVPPSSDDVESGNKSVDPDGKSEA</sequence>
<evidence type="ECO:0000256" key="14">
    <source>
        <dbReference type="ARBA" id="ARBA00061570"/>
    </source>
</evidence>
<dbReference type="EC" id="3.4.24.-" evidence="15"/>
<feature type="binding site" evidence="15">
    <location>
        <position position="493"/>
    </location>
    <ligand>
        <name>Zn(2+)</name>
        <dbReference type="ChEBI" id="CHEBI:29105"/>
        <note>catalytic</note>
    </ligand>
</feature>
<dbReference type="NCBIfam" id="TIGR01241">
    <property type="entry name" value="FtsH_fam"/>
    <property type="match status" value="1"/>
</dbReference>
<dbReference type="EMBL" id="JAALDL010000015">
    <property type="protein sequence ID" value="NGN99447.1"/>
    <property type="molecule type" value="Genomic_DNA"/>
</dbReference>
<keyword evidence="13 15" id="KW-0472">Membrane</keyword>
<evidence type="ECO:0000313" key="20">
    <source>
        <dbReference type="Proteomes" id="UP000473008"/>
    </source>
</evidence>
<evidence type="ECO:0000313" key="19">
    <source>
        <dbReference type="EMBL" id="NGN99447.1"/>
    </source>
</evidence>
<comment type="similarity">
    <text evidence="14 15">In the central section; belongs to the AAA ATPase family.</text>
</comment>
<dbReference type="Pfam" id="PF17862">
    <property type="entry name" value="AAA_lid_3"/>
    <property type="match status" value="1"/>
</dbReference>
<evidence type="ECO:0000256" key="2">
    <source>
        <dbReference type="ARBA" id="ARBA00010044"/>
    </source>
</evidence>
<proteinExistence type="inferred from homology"/>
<evidence type="ECO:0000256" key="13">
    <source>
        <dbReference type="ARBA" id="ARBA00023136"/>
    </source>
</evidence>
<dbReference type="Pfam" id="PF01434">
    <property type="entry name" value="Peptidase_M41"/>
    <property type="match status" value="1"/>
</dbReference>
<keyword evidence="11 15" id="KW-1133">Transmembrane helix</keyword>
<dbReference type="GO" id="GO:0030163">
    <property type="term" value="P:protein catabolic process"/>
    <property type="evidence" value="ECO:0007669"/>
    <property type="project" value="UniProtKB-UniRule"/>
</dbReference>
<evidence type="ECO:0000256" key="5">
    <source>
        <dbReference type="ARBA" id="ARBA00022692"/>
    </source>
</evidence>
<evidence type="ECO:0000256" key="1">
    <source>
        <dbReference type="ARBA" id="ARBA00004370"/>
    </source>
</evidence>
<keyword evidence="4 15" id="KW-0645">Protease</keyword>
<keyword evidence="3 15" id="KW-1003">Cell membrane</keyword>
<dbReference type="Gene3D" id="1.20.58.760">
    <property type="entry name" value="Peptidase M41"/>
    <property type="match status" value="1"/>
</dbReference>
<feature type="domain" description="AAA+ ATPase" evidence="18">
    <location>
        <begin position="185"/>
        <end position="324"/>
    </location>
</feature>
<dbReference type="CDD" id="cd19501">
    <property type="entry name" value="RecA-like_FtsH"/>
    <property type="match status" value="1"/>
</dbReference>
<dbReference type="GO" id="GO:0004222">
    <property type="term" value="F:metalloendopeptidase activity"/>
    <property type="evidence" value="ECO:0007669"/>
    <property type="project" value="InterPro"/>
</dbReference>
<dbReference type="SMART" id="SM00382">
    <property type="entry name" value="AAA"/>
    <property type="match status" value="1"/>
</dbReference>
<dbReference type="SUPFAM" id="SSF52540">
    <property type="entry name" value="P-loop containing nucleoside triphosphate hydrolases"/>
    <property type="match status" value="1"/>
</dbReference>
<evidence type="ECO:0000256" key="6">
    <source>
        <dbReference type="ARBA" id="ARBA00022723"/>
    </source>
</evidence>
<evidence type="ECO:0000256" key="4">
    <source>
        <dbReference type="ARBA" id="ARBA00022670"/>
    </source>
</evidence>
<keyword evidence="12 15" id="KW-0482">Metalloprotease</keyword>
<evidence type="ECO:0000256" key="8">
    <source>
        <dbReference type="ARBA" id="ARBA00022801"/>
    </source>
</evidence>
<dbReference type="InterPro" id="IPR027417">
    <property type="entry name" value="P-loop_NTPase"/>
</dbReference>
<comment type="function">
    <text evidence="15">Acts as a processive, ATP-dependent zinc metallopeptidase for both cytoplasmic and membrane proteins. Plays a role in the quality control of integral membrane proteins.</text>
</comment>
<dbReference type="InterPro" id="IPR003960">
    <property type="entry name" value="ATPase_AAA_CS"/>
</dbReference>
<evidence type="ECO:0000256" key="15">
    <source>
        <dbReference type="HAMAP-Rule" id="MF_01458"/>
    </source>
</evidence>
<evidence type="ECO:0000259" key="18">
    <source>
        <dbReference type="SMART" id="SM00382"/>
    </source>
</evidence>
<keyword evidence="6 15" id="KW-0479">Metal-binding</keyword>
<comment type="similarity">
    <text evidence="16">Belongs to the AAA ATPase family.</text>
</comment>
<dbReference type="GO" id="GO:0016887">
    <property type="term" value="F:ATP hydrolysis activity"/>
    <property type="evidence" value="ECO:0007669"/>
    <property type="project" value="UniProtKB-UniRule"/>
</dbReference>
<dbReference type="Proteomes" id="UP000473008">
    <property type="component" value="Unassembled WGS sequence"/>
</dbReference>
<dbReference type="GO" id="GO:0004176">
    <property type="term" value="F:ATP-dependent peptidase activity"/>
    <property type="evidence" value="ECO:0007669"/>
    <property type="project" value="InterPro"/>
</dbReference>
<dbReference type="RefSeq" id="WP_165017002.1">
    <property type="nucleotide sequence ID" value="NZ_JAALDL010000015.1"/>
</dbReference>
<evidence type="ECO:0000256" key="9">
    <source>
        <dbReference type="ARBA" id="ARBA00022833"/>
    </source>
</evidence>
<dbReference type="GO" id="GO:0005524">
    <property type="term" value="F:ATP binding"/>
    <property type="evidence" value="ECO:0007669"/>
    <property type="project" value="UniProtKB-UniRule"/>
</dbReference>
<feature type="region of interest" description="Disordered" evidence="17">
    <location>
        <begin position="600"/>
        <end position="649"/>
    </location>
</feature>
<dbReference type="Pfam" id="PF00004">
    <property type="entry name" value="AAA"/>
    <property type="match status" value="1"/>
</dbReference>
<dbReference type="InterPro" id="IPR041569">
    <property type="entry name" value="AAA_lid_3"/>
</dbReference>
<dbReference type="Pfam" id="PF06480">
    <property type="entry name" value="FtsH_ext"/>
    <property type="match status" value="1"/>
</dbReference>
<feature type="binding site" evidence="15">
    <location>
        <position position="415"/>
    </location>
    <ligand>
        <name>Zn(2+)</name>
        <dbReference type="ChEBI" id="CHEBI:29105"/>
        <note>catalytic</note>
    </ligand>
</feature>
<dbReference type="FunFam" id="1.10.8.60:FF:000001">
    <property type="entry name" value="ATP-dependent zinc metalloprotease FtsH"/>
    <property type="match status" value="1"/>
</dbReference>
<dbReference type="GO" id="GO:0008270">
    <property type="term" value="F:zinc ion binding"/>
    <property type="evidence" value="ECO:0007669"/>
    <property type="project" value="UniProtKB-UniRule"/>
</dbReference>
<feature type="active site" evidence="15">
    <location>
        <position position="416"/>
    </location>
</feature>
<keyword evidence="20" id="KW-1185">Reference proteome</keyword>
<dbReference type="Gene3D" id="1.10.8.60">
    <property type="match status" value="1"/>
</dbReference>